<feature type="domain" description="Glycosyltransferase 2-like" evidence="1">
    <location>
        <begin position="6"/>
        <end position="166"/>
    </location>
</feature>
<dbReference type="InterPro" id="IPR029044">
    <property type="entry name" value="Nucleotide-diphossugar_trans"/>
</dbReference>
<name>A0A1F7IQU5_9BACT</name>
<dbReference type="EMBL" id="MGAI01000001">
    <property type="protein sequence ID" value="OGK45743.1"/>
    <property type="molecule type" value="Genomic_DNA"/>
</dbReference>
<comment type="caution">
    <text evidence="2">The sequence shown here is derived from an EMBL/GenBank/DDBJ whole genome shotgun (WGS) entry which is preliminary data.</text>
</comment>
<protein>
    <recommendedName>
        <fullName evidence="1">Glycosyltransferase 2-like domain-containing protein</fullName>
    </recommendedName>
</protein>
<sequence length="302" mass="35195">MKVTLSVIVLSYNTKELTLRCISSLIKTLSIKNNFISEIILVDNGSTDGSVDQFKNLKLKNTNDTLKVKTRFNKKNLGYAKGNNQGLRLATGKYVLFLNSDTIVDKIDFRKLFNYLENNPRVGVLTVKVILPNSNIDPASHRGFPTIWNSFCYITGLEDVFKNIPIFNKIFTGYHLSYQDYQTIHEIDSPSGAFYLTKKYIVKKLDGFDENFFMYGEDLDLSFRIKKLGYKVIYYPEFVVTHIKHASGLEKNESSTRKKTRHYFFNSMEIFYKKHYEANNSWLMNKIVYKCIEFLKQFSMSF</sequence>
<dbReference type="PANTHER" id="PTHR43179:SF7">
    <property type="entry name" value="RHAMNOSYLTRANSFERASE WBBL"/>
    <property type="match status" value="1"/>
</dbReference>
<evidence type="ECO:0000313" key="2">
    <source>
        <dbReference type="EMBL" id="OGK45743.1"/>
    </source>
</evidence>
<reference evidence="2 3" key="1">
    <citation type="journal article" date="2016" name="Nat. Commun.">
        <title>Thousands of microbial genomes shed light on interconnected biogeochemical processes in an aquifer system.</title>
        <authorList>
            <person name="Anantharaman K."/>
            <person name="Brown C.T."/>
            <person name="Hug L.A."/>
            <person name="Sharon I."/>
            <person name="Castelle C.J."/>
            <person name="Probst A.J."/>
            <person name="Thomas B.C."/>
            <person name="Singh A."/>
            <person name="Wilkins M.J."/>
            <person name="Karaoz U."/>
            <person name="Brodie E.L."/>
            <person name="Williams K.H."/>
            <person name="Hubbard S.S."/>
            <person name="Banfield J.F."/>
        </authorList>
    </citation>
    <scope>NUCLEOTIDE SEQUENCE [LARGE SCALE GENOMIC DNA]</scope>
</reference>
<dbReference type="SUPFAM" id="SSF53448">
    <property type="entry name" value="Nucleotide-diphospho-sugar transferases"/>
    <property type="match status" value="1"/>
</dbReference>
<accession>A0A1F7IQU5</accession>
<dbReference type="Gene3D" id="3.90.550.10">
    <property type="entry name" value="Spore Coat Polysaccharide Biosynthesis Protein SpsA, Chain A"/>
    <property type="match status" value="1"/>
</dbReference>
<dbReference type="InterPro" id="IPR001173">
    <property type="entry name" value="Glyco_trans_2-like"/>
</dbReference>
<evidence type="ECO:0000313" key="3">
    <source>
        <dbReference type="Proteomes" id="UP000178040"/>
    </source>
</evidence>
<proteinExistence type="predicted"/>
<evidence type="ECO:0000259" key="1">
    <source>
        <dbReference type="Pfam" id="PF00535"/>
    </source>
</evidence>
<dbReference type="Pfam" id="PF00535">
    <property type="entry name" value="Glycos_transf_2"/>
    <property type="match status" value="1"/>
</dbReference>
<organism evidence="2 3">
    <name type="scientific">Candidatus Roizmanbacteria bacterium RIFCSPLOWO2_01_FULL_37_16</name>
    <dbReference type="NCBI Taxonomy" id="1802058"/>
    <lineage>
        <taxon>Bacteria</taxon>
        <taxon>Candidatus Roizmaniibacteriota</taxon>
    </lineage>
</organism>
<dbReference type="PANTHER" id="PTHR43179">
    <property type="entry name" value="RHAMNOSYLTRANSFERASE WBBL"/>
    <property type="match status" value="1"/>
</dbReference>
<dbReference type="CDD" id="cd04186">
    <property type="entry name" value="GT_2_like_c"/>
    <property type="match status" value="1"/>
</dbReference>
<gene>
    <name evidence="2" type="ORF">A3B40_05845</name>
</gene>
<dbReference type="AlphaFoldDB" id="A0A1F7IQU5"/>
<dbReference type="Proteomes" id="UP000178040">
    <property type="component" value="Unassembled WGS sequence"/>
</dbReference>